<gene>
    <name evidence="2" type="ORF">AEAE_1085</name>
</gene>
<comment type="caution">
    <text evidence="2">The sequence shown here is derived from an EMBL/GenBank/DDBJ whole genome shotgun (WGS) entry which is preliminary data.</text>
</comment>
<sequence length="66" mass="7230">MLQQILLANQTNQMGQDSALSGVEAQQFADQIKYGVIIVATLPLLVIYPFLQKYFEKGVMVGAVKG</sequence>
<name>A0A261F889_9BIFI</name>
<organism evidence="2 3">
    <name type="scientific">Aeriscardovia aeriphila</name>
    <dbReference type="NCBI Taxonomy" id="218139"/>
    <lineage>
        <taxon>Bacteria</taxon>
        <taxon>Bacillati</taxon>
        <taxon>Actinomycetota</taxon>
        <taxon>Actinomycetes</taxon>
        <taxon>Bifidobacteriales</taxon>
        <taxon>Bifidobacteriaceae</taxon>
        <taxon>Aeriscardovia</taxon>
    </lineage>
</organism>
<evidence type="ECO:0000313" key="3">
    <source>
        <dbReference type="Proteomes" id="UP000228976"/>
    </source>
</evidence>
<keyword evidence="1" id="KW-0812">Transmembrane</keyword>
<keyword evidence="1" id="KW-1133">Transmembrane helix</keyword>
<dbReference type="AlphaFoldDB" id="A0A261F889"/>
<evidence type="ECO:0000313" key="2">
    <source>
        <dbReference type="EMBL" id="OZG55288.1"/>
    </source>
</evidence>
<feature type="transmembrane region" description="Helical" evidence="1">
    <location>
        <begin position="32"/>
        <end position="51"/>
    </location>
</feature>
<dbReference type="EMBL" id="MWWU01000003">
    <property type="protein sequence ID" value="OZG55288.1"/>
    <property type="molecule type" value="Genomic_DNA"/>
</dbReference>
<proteinExistence type="predicted"/>
<reference evidence="2 3" key="1">
    <citation type="journal article" date="2017" name="BMC Genomics">
        <title>Comparative genomic and phylogenomic analyses of the Bifidobacteriaceae family.</title>
        <authorList>
            <person name="Lugli G.A."/>
            <person name="Milani C."/>
            <person name="Turroni F."/>
            <person name="Duranti S."/>
            <person name="Mancabelli L."/>
            <person name="Mangifesta M."/>
            <person name="Ferrario C."/>
            <person name="Modesto M."/>
            <person name="Mattarelli P."/>
            <person name="Jiri K."/>
            <person name="van Sinderen D."/>
            <person name="Ventura M."/>
        </authorList>
    </citation>
    <scope>NUCLEOTIDE SEQUENCE [LARGE SCALE GENOMIC DNA]</scope>
    <source>
        <strain evidence="2 3">LMG 21773</strain>
    </source>
</reference>
<dbReference type="Proteomes" id="UP000228976">
    <property type="component" value="Unassembled WGS sequence"/>
</dbReference>
<evidence type="ECO:0000256" key="1">
    <source>
        <dbReference type="SAM" id="Phobius"/>
    </source>
</evidence>
<keyword evidence="3" id="KW-1185">Reference proteome</keyword>
<protein>
    <submittedName>
        <fullName evidence="2">Sugar ABC transporter permease</fullName>
    </submittedName>
</protein>
<keyword evidence="1" id="KW-0472">Membrane</keyword>
<accession>A0A261F889</accession>